<dbReference type="GO" id="GO:0016020">
    <property type="term" value="C:membrane"/>
    <property type="evidence" value="ECO:0007669"/>
    <property type="project" value="InterPro"/>
</dbReference>
<gene>
    <name evidence="5" type="ORF">CTE05_19870</name>
</gene>
<proteinExistence type="inferred from homology"/>
<feature type="transmembrane region" description="Helical" evidence="4">
    <location>
        <begin position="93"/>
        <end position="112"/>
    </location>
</feature>
<evidence type="ECO:0000256" key="1">
    <source>
        <dbReference type="ARBA" id="ARBA00022679"/>
    </source>
</evidence>
<comment type="similarity">
    <text evidence="2">Belongs to the CDP-alcohol phosphatidyltransferase class-I family.</text>
</comment>
<reference evidence="5 6" key="1">
    <citation type="submission" date="2019-07" db="EMBL/GenBank/DDBJ databases">
        <title>Whole genome shotgun sequence of Cellulomonas terrae NBRC 100819.</title>
        <authorList>
            <person name="Hosoyama A."/>
            <person name="Uohara A."/>
            <person name="Ohji S."/>
            <person name="Ichikawa N."/>
        </authorList>
    </citation>
    <scope>NUCLEOTIDE SEQUENCE [LARGE SCALE GENOMIC DNA]</scope>
    <source>
        <strain evidence="5 6">NBRC 100819</strain>
    </source>
</reference>
<dbReference type="InterPro" id="IPR043130">
    <property type="entry name" value="CDP-OH_PTrfase_TM_dom"/>
</dbReference>
<keyword evidence="1 2" id="KW-0808">Transferase</keyword>
<dbReference type="PROSITE" id="PS00379">
    <property type="entry name" value="CDP_ALCOHOL_P_TRANSF"/>
    <property type="match status" value="1"/>
</dbReference>
<comment type="caution">
    <text evidence="5">The sequence shown here is derived from an EMBL/GenBank/DDBJ whole genome shotgun (WGS) entry which is preliminary data.</text>
</comment>
<dbReference type="AlphaFoldDB" id="A0A511JK96"/>
<sequence length="270" mass="29048">MTEVTKVSEPAQQPDPRTVAASESYRETLARLGGVQKGARGAPAYSRFVNRRAGRLLAAACYRAGLTPNAVTAISAVWTFSAIAVLALLPPSWWVGLLVAFLLLVGYAFDSADGQVARLRGGGTIAGEWLDHLIDSIKVASLHLAVLVGLYRFDVVPDVWLLVPLVYSAVWSVLFFAMILNDQLRRQAGVTMRATAGERAPVLRSLIVAPTDYGVLCLSFALYGATTLFMGVYTALCLATAGYLALAVRSWFREMTGLRRPPSQARGGEA</sequence>
<dbReference type="Gene3D" id="1.20.120.1760">
    <property type="match status" value="1"/>
</dbReference>
<evidence type="ECO:0000313" key="6">
    <source>
        <dbReference type="Proteomes" id="UP000321049"/>
    </source>
</evidence>
<organism evidence="5 6">
    <name type="scientific">Cellulomonas terrae</name>
    <dbReference type="NCBI Taxonomy" id="311234"/>
    <lineage>
        <taxon>Bacteria</taxon>
        <taxon>Bacillati</taxon>
        <taxon>Actinomycetota</taxon>
        <taxon>Actinomycetes</taxon>
        <taxon>Micrococcales</taxon>
        <taxon>Cellulomonadaceae</taxon>
        <taxon>Cellulomonas</taxon>
    </lineage>
</organism>
<dbReference type="Pfam" id="PF01066">
    <property type="entry name" value="CDP-OH_P_transf"/>
    <property type="match status" value="1"/>
</dbReference>
<protein>
    <submittedName>
        <fullName evidence="5">CDP-alcohol phosphatidyltransferase</fullName>
    </submittedName>
</protein>
<feature type="region of interest" description="Disordered" evidence="3">
    <location>
        <begin position="1"/>
        <end position="20"/>
    </location>
</feature>
<dbReference type="EMBL" id="BJWH01000008">
    <property type="protein sequence ID" value="GEL98440.1"/>
    <property type="molecule type" value="Genomic_DNA"/>
</dbReference>
<name>A0A511JK96_9CELL</name>
<evidence type="ECO:0000256" key="4">
    <source>
        <dbReference type="SAM" id="Phobius"/>
    </source>
</evidence>
<dbReference type="Proteomes" id="UP000321049">
    <property type="component" value="Unassembled WGS sequence"/>
</dbReference>
<dbReference type="InterPro" id="IPR000462">
    <property type="entry name" value="CDP-OH_P_trans"/>
</dbReference>
<evidence type="ECO:0000256" key="3">
    <source>
        <dbReference type="SAM" id="MobiDB-lite"/>
    </source>
</evidence>
<keyword evidence="4" id="KW-1133">Transmembrane helix</keyword>
<keyword evidence="4" id="KW-0472">Membrane</keyword>
<keyword evidence="4" id="KW-0812">Transmembrane</keyword>
<dbReference type="InterPro" id="IPR048254">
    <property type="entry name" value="CDP_ALCOHOL_P_TRANSF_CS"/>
</dbReference>
<feature type="transmembrane region" description="Helical" evidence="4">
    <location>
        <begin position="159"/>
        <end position="181"/>
    </location>
</feature>
<feature type="transmembrane region" description="Helical" evidence="4">
    <location>
        <begin position="202"/>
        <end position="224"/>
    </location>
</feature>
<feature type="transmembrane region" description="Helical" evidence="4">
    <location>
        <begin position="230"/>
        <end position="252"/>
    </location>
</feature>
<keyword evidence="6" id="KW-1185">Reference proteome</keyword>
<evidence type="ECO:0000313" key="5">
    <source>
        <dbReference type="EMBL" id="GEL98440.1"/>
    </source>
</evidence>
<accession>A0A511JK96</accession>
<dbReference type="GO" id="GO:0008654">
    <property type="term" value="P:phospholipid biosynthetic process"/>
    <property type="evidence" value="ECO:0007669"/>
    <property type="project" value="InterPro"/>
</dbReference>
<dbReference type="GO" id="GO:0016780">
    <property type="term" value="F:phosphotransferase activity, for other substituted phosphate groups"/>
    <property type="evidence" value="ECO:0007669"/>
    <property type="project" value="InterPro"/>
</dbReference>
<evidence type="ECO:0000256" key="2">
    <source>
        <dbReference type="RuleBase" id="RU003750"/>
    </source>
</evidence>